<evidence type="ECO:0000256" key="1">
    <source>
        <dbReference type="SAM" id="MobiDB-lite"/>
    </source>
</evidence>
<evidence type="ECO:0000313" key="3">
    <source>
        <dbReference type="Proteomes" id="UP001243009"/>
    </source>
</evidence>
<name>A0ABT9EDD9_9PROT</name>
<dbReference type="InterPro" id="IPR051082">
    <property type="entry name" value="Pentapeptide-BTB/POZ_domain"/>
</dbReference>
<dbReference type="RefSeq" id="WP_305109058.1">
    <property type="nucleotide sequence ID" value="NZ_JAUTWS010000188.1"/>
</dbReference>
<dbReference type="Proteomes" id="UP001243009">
    <property type="component" value="Unassembled WGS sequence"/>
</dbReference>
<reference evidence="2 3" key="1">
    <citation type="submission" date="2023-08" db="EMBL/GenBank/DDBJ databases">
        <title>The draft genome sequence of Paracraurococcus sp. LOR1-02.</title>
        <authorList>
            <person name="Kingkaew E."/>
            <person name="Tanasupawat S."/>
        </authorList>
    </citation>
    <scope>NUCLEOTIDE SEQUENCE [LARGE SCALE GENOMIC DNA]</scope>
    <source>
        <strain evidence="2 3">LOR1-02</strain>
    </source>
</reference>
<gene>
    <name evidence="2" type="ORF">Q7A36_38360</name>
</gene>
<dbReference type="PANTHER" id="PTHR14136">
    <property type="entry name" value="BTB_POZ DOMAIN-CONTAINING PROTEIN KCTD9"/>
    <property type="match status" value="1"/>
</dbReference>
<dbReference type="Gene3D" id="2.160.20.80">
    <property type="entry name" value="E3 ubiquitin-protein ligase SopA"/>
    <property type="match status" value="2"/>
</dbReference>
<comment type="caution">
    <text evidence="2">The sequence shown here is derived from an EMBL/GenBank/DDBJ whole genome shotgun (WGS) entry which is preliminary data.</text>
</comment>
<dbReference type="EMBL" id="JAUTWS010000188">
    <property type="protein sequence ID" value="MDO9714219.1"/>
    <property type="molecule type" value="Genomic_DNA"/>
</dbReference>
<organism evidence="2 3">
    <name type="scientific">Paracraurococcus lichenis</name>
    <dbReference type="NCBI Taxonomy" id="3064888"/>
    <lineage>
        <taxon>Bacteria</taxon>
        <taxon>Pseudomonadati</taxon>
        <taxon>Pseudomonadota</taxon>
        <taxon>Alphaproteobacteria</taxon>
        <taxon>Acetobacterales</taxon>
        <taxon>Roseomonadaceae</taxon>
        <taxon>Paracraurococcus</taxon>
    </lineage>
</organism>
<dbReference type="SUPFAM" id="SSF141571">
    <property type="entry name" value="Pentapeptide repeat-like"/>
    <property type="match status" value="2"/>
</dbReference>
<dbReference type="Pfam" id="PF00805">
    <property type="entry name" value="Pentapeptide"/>
    <property type="match status" value="3"/>
</dbReference>
<evidence type="ECO:0000313" key="2">
    <source>
        <dbReference type="EMBL" id="MDO9714219.1"/>
    </source>
</evidence>
<keyword evidence="3" id="KW-1185">Reference proteome</keyword>
<proteinExistence type="predicted"/>
<accession>A0ABT9EDD9</accession>
<protein>
    <submittedName>
        <fullName evidence="2">Pentapeptide repeat-containing protein</fullName>
    </submittedName>
</protein>
<feature type="region of interest" description="Disordered" evidence="1">
    <location>
        <begin position="417"/>
        <end position="450"/>
    </location>
</feature>
<dbReference type="PANTHER" id="PTHR14136:SF17">
    <property type="entry name" value="BTB_POZ DOMAIN-CONTAINING PROTEIN KCTD9"/>
    <property type="match status" value="1"/>
</dbReference>
<sequence length="450" mass="48899">MANADHLERLRQGAEAWNVWREEQPYIRPDLSEANIGRAHLSDVNFREAFLRKVNLRNAFLFGADLSGADLSGADLSEADLISAKLGGANLREADLAGANLSGANLSEANLSGAKLREANLSGANLWEVKLSGADLSKANLSGASLFWADLREANLQGADLSGANLRKASLSEANLFLAYLREADLEGADLSGANLRKTDLSGANLFWAGLKRANLIDAHLDRANLTGAELWEAQRADWSIQAVICRRAYWDRKGEEPIEYAEGEFERIFAEKPRIVLRYPGGMSPIDLLALPLVVERLQAEHPDSLLRVRSMQDDAGGVAVTITVEDLKDRSAEAFGHELVRIQAKLECIVEERDHLRQRLGAMFSEGISKMAEFLSLPRQEVHVHSSSGLTAIEGPAMSRDTYNISGQAAVVGPGAHAQDNSFQQAQGGNGLPGSAEKPKHLRKPPSE</sequence>
<dbReference type="InterPro" id="IPR001646">
    <property type="entry name" value="5peptide_repeat"/>
</dbReference>